<organism evidence="15 16">
    <name type="scientific">Fodinibius salsisoli</name>
    <dbReference type="NCBI Taxonomy" id="2820877"/>
    <lineage>
        <taxon>Bacteria</taxon>
        <taxon>Pseudomonadati</taxon>
        <taxon>Balneolota</taxon>
        <taxon>Balneolia</taxon>
        <taxon>Balneolales</taxon>
        <taxon>Balneolaceae</taxon>
        <taxon>Fodinibius</taxon>
    </lineage>
</organism>
<evidence type="ECO:0000256" key="5">
    <source>
        <dbReference type="ARBA" id="ARBA00022729"/>
    </source>
</evidence>
<dbReference type="InterPro" id="IPR037066">
    <property type="entry name" value="Plug_dom_sf"/>
</dbReference>
<evidence type="ECO:0000259" key="14">
    <source>
        <dbReference type="Pfam" id="PF07715"/>
    </source>
</evidence>
<keyword evidence="9 10" id="KW-0998">Cell outer membrane</keyword>
<feature type="domain" description="TonB-dependent receptor plug" evidence="14">
    <location>
        <begin position="118"/>
        <end position="216"/>
    </location>
</feature>
<evidence type="ECO:0000259" key="13">
    <source>
        <dbReference type="Pfam" id="PF00593"/>
    </source>
</evidence>
<dbReference type="PROSITE" id="PS52016">
    <property type="entry name" value="TONB_DEPENDENT_REC_3"/>
    <property type="match status" value="1"/>
</dbReference>
<dbReference type="SUPFAM" id="SSF56935">
    <property type="entry name" value="Porins"/>
    <property type="match status" value="1"/>
</dbReference>
<comment type="caution">
    <text evidence="15">The sequence shown here is derived from an EMBL/GenBank/DDBJ whole genome shotgun (WGS) entry which is preliminary data.</text>
</comment>
<dbReference type="Pfam" id="PF13715">
    <property type="entry name" value="CarbopepD_reg_2"/>
    <property type="match status" value="1"/>
</dbReference>
<evidence type="ECO:0000256" key="8">
    <source>
        <dbReference type="ARBA" id="ARBA00023170"/>
    </source>
</evidence>
<keyword evidence="8 15" id="KW-0675">Receptor</keyword>
<proteinExistence type="inferred from homology"/>
<dbReference type="SUPFAM" id="SSF49464">
    <property type="entry name" value="Carboxypeptidase regulatory domain-like"/>
    <property type="match status" value="1"/>
</dbReference>
<dbReference type="InterPro" id="IPR012910">
    <property type="entry name" value="Plug_dom"/>
</dbReference>
<protein>
    <submittedName>
        <fullName evidence="15">TonB-dependent receptor</fullName>
    </submittedName>
</protein>
<reference evidence="15 16" key="1">
    <citation type="submission" date="2021-03" db="EMBL/GenBank/DDBJ databases">
        <title>Aliifodinibius sp. nov., a new bacterium isolated from saline soil.</title>
        <authorList>
            <person name="Galisteo C."/>
            <person name="De La Haba R."/>
            <person name="Sanchez-Porro C."/>
            <person name="Ventosa A."/>
        </authorList>
    </citation>
    <scope>NUCLEOTIDE SEQUENCE [LARGE SCALE GENOMIC DNA]</scope>
    <source>
        <strain evidence="15 16">1BSP15-2V2</strain>
    </source>
</reference>
<keyword evidence="3 10" id="KW-1134">Transmembrane beta strand</keyword>
<evidence type="ECO:0000256" key="4">
    <source>
        <dbReference type="ARBA" id="ARBA00022692"/>
    </source>
</evidence>
<dbReference type="Gene3D" id="2.170.130.10">
    <property type="entry name" value="TonB-dependent receptor, plug domain"/>
    <property type="match status" value="1"/>
</dbReference>
<keyword evidence="5 12" id="KW-0732">Signal</keyword>
<dbReference type="Gene3D" id="2.60.40.1120">
    <property type="entry name" value="Carboxypeptidase-like, regulatory domain"/>
    <property type="match status" value="1"/>
</dbReference>
<dbReference type="EMBL" id="JAGGJA010000007">
    <property type="protein sequence ID" value="MCW9707477.1"/>
    <property type="molecule type" value="Genomic_DNA"/>
</dbReference>
<dbReference type="Pfam" id="PF00593">
    <property type="entry name" value="TonB_dep_Rec_b-barrel"/>
    <property type="match status" value="1"/>
</dbReference>
<gene>
    <name evidence="15" type="ORF">J6I44_11480</name>
</gene>
<evidence type="ECO:0000256" key="9">
    <source>
        <dbReference type="ARBA" id="ARBA00023237"/>
    </source>
</evidence>
<dbReference type="PANTHER" id="PTHR30069">
    <property type="entry name" value="TONB-DEPENDENT OUTER MEMBRANE RECEPTOR"/>
    <property type="match status" value="1"/>
</dbReference>
<comment type="subcellular location">
    <subcellularLocation>
        <location evidence="1 10">Cell outer membrane</location>
        <topology evidence="1 10">Multi-pass membrane protein</topology>
    </subcellularLocation>
</comment>
<evidence type="ECO:0000256" key="1">
    <source>
        <dbReference type="ARBA" id="ARBA00004571"/>
    </source>
</evidence>
<feature type="domain" description="TonB-dependent receptor-like beta-barrel" evidence="13">
    <location>
        <begin position="290"/>
        <end position="732"/>
    </location>
</feature>
<evidence type="ECO:0000256" key="10">
    <source>
        <dbReference type="PROSITE-ProRule" id="PRU01360"/>
    </source>
</evidence>
<dbReference type="InterPro" id="IPR036942">
    <property type="entry name" value="Beta-barrel_TonB_sf"/>
</dbReference>
<keyword evidence="7 10" id="KW-0472">Membrane</keyword>
<keyword evidence="4 10" id="KW-0812">Transmembrane</keyword>
<evidence type="ECO:0000256" key="2">
    <source>
        <dbReference type="ARBA" id="ARBA00022448"/>
    </source>
</evidence>
<keyword evidence="6 11" id="KW-0798">TonB box</keyword>
<evidence type="ECO:0000313" key="15">
    <source>
        <dbReference type="EMBL" id="MCW9707477.1"/>
    </source>
</evidence>
<evidence type="ECO:0000256" key="11">
    <source>
        <dbReference type="RuleBase" id="RU003357"/>
    </source>
</evidence>
<feature type="signal peptide" evidence="12">
    <location>
        <begin position="1"/>
        <end position="20"/>
    </location>
</feature>
<name>A0ABT3PNP3_9BACT</name>
<evidence type="ECO:0000256" key="12">
    <source>
        <dbReference type="SAM" id="SignalP"/>
    </source>
</evidence>
<sequence length="773" mass="86398">MPKALLCVSLFIIAVQPLFAQKYTISGYVKDEVTGEVLIGANIYNVDNQNGASTNNYGFFSYTTSRDSVELLVSYVGYQSERIILDLDKDVELNIGLTAGKELDEVVVTADQPIEEETRMSTVTVPVEQIKSMPQILGEVDVLKALQMVPGVQSGTEGTSGLYVRGGGPSQNLILLDGVPIYNASHLFGFVSVFNANAINNVELIKGGFPARYGGRLSSVVDITMKEGNKEKLKGSGSVGLLASKLTLDGPLGDNTTFLVSGRRTYIDLLARPIIKSQSNGDGVAGYYFYDVNAKINHRFSNNDRLYMSSYLGRDKAYSRDESNYTSSGTTYYSKDEFGLKWGNIITSLRWNHIYNPQLFSNVTLTYSRYKFNVFNTTIDEESSDANTNRDESSTRYLSGINDFAAKVDYDFIPSPKHNIKFGVSATHHQFNPGVFAYSSSFESDTTLGKQETSSTELFAYAEDQMELTDRLKVNAGLHASAYSVDDELYYSIEPRVSFNYLLPNRIALKGSYARMSQYVHLLTNSGIGLPTDLWVPATQNVKPQRAQQAALGVAKTIEDFEVSVEGYYKTMQNLIAYEEGATYLSIEESWQDKVVSGEGESYGAELFIQKKVGKWSGWLGYTLSWNNRQFDGINFGEPYPYKYDRRHDINAVGSYSPRKGLEYSANWVYGTGNAVTLPTGRYPGAGNNGSVKHYEGRNSFRMPSYHRLDLNVSWTKEKSWGQRTWTIGLYNGYNRKNPFFIDIQSRGPNEGRQFVQYSLFPTIPSVTYSLKF</sequence>
<evidence type="ECO:0000256" key="6">
    <source>
        <dbReference type="ARBA" id="ARBA00023077"/>
    </source>
</evidence>
<keyword evidence="2 10" id="KW-0813">Transport</keyword>
<dbReference type="RefSeq" id="WP_265766264.1">
    <property type="nucleotide sequence ID" value="NZ_JAGGJA010000007.1"/>
</dbReference>
<evidence type="ECO:0000256" key="7">
    <source>
        <dbReference type="ARBA" id="ARBA00023136"/>
    </source>
</evidence>
<feature type="chain" id="PRO_5047411883" evidence="12">
    <location>
        <begin position="21"/>
        <end position="773"/>
    </location>
</feature>
<comment type="similarity">
    <text evidence="10 11">Belongs to the TonB-dependent receptor family.</text>
</comment>
<dbReference type="Proteomes" id="UP001207918">
    <property type="component" value="Unassembled WGS sequence"/>
</dbReference>
<dbReference type="Pfam" id="PF07715">
    <property type="entry name" value="Plug"/>
    <property type="match status" value="1"/>
</dbReference>
<dbReference type="InterPro" id="IPR008969">
    <property type="entry name" value="CarboxyPept-like_regulatory"/>
</dbReference>
<evidence type="ECO:0000256" key="3">
    <source>
        <dbReference type="ARBA" id="ARBA00022452"/>
    </source>
</evidence>
<accession>A0ABT3PNP3</accession>
<keyword evidence="16" id="KW-1185">Reference proteome</keyword>
<dbReference type="PANTHER" id="PTHR30069:SF29">
    <property type="entry name" value="HEMOGLOBIN AND HEMOGLOBIN-HAPTOGLOBIN-BINDING PROTEIN 1-RELATED"/>
    <property type="match status" value="1"/>
</dbReference>
<dbReference type="Gene3D" id="2.40.170.20">
    <property type="entry name" value="TonB-dependent receptor, beta-barrel domain"/>
    <property type="match status" value="1"/>
</dbReference>
<evidence type="ECO:0000313" key="16">
    <source>
        <dbReference type="Proteomes" id="UP001207918"/>
    </source>
</evidence>
<dbReference type="InterPro" id="IPR039426">
    <property type="entry name" value="TonB-dep_rcpt-like"/>
</dbReference>
<dbReference type="InterPro" id="IPR000531">
    <property type="entry name" value="Beta-barrel_TonB"/>
</dbReference>